<keyword evidence="2" id="KW-0808">Transferase</keyword>
<dbReference type="Proteomes" id="UP001138921">
    <property type="component" value="Unassembled WGS sequence"/>
</dbReference>
<dbReference type="PANTHER" id="PTHR13693">
    <property type="entry name" value="CLASS II AMINOTRANSFERASE/8-AMINO-7-OXONONANOATE SYNTHASE"/>
    <property type="match status" value="1"/>
</dbReference>
<comment type="cofactor">
    <cofactor evidence="1">
        <name>pyridoxal 5'-phosphate</name>
        <dbReference type="ChEBI" id="CHEBI:597326"/>
    </cofactor>
</comment>
<feature type="domain" description="Aminotransferase class I/classII large" evidence="3">
    <location>
        <begin position="52"/>
        <end position="397"/>
    </location>
</feature>
<evidence type="ECO:0000259" key="3">
    <source>
        <dbReference type="Pfam" id="PF00155"/>
    </source>
</evidence>
<keyword evidence="4" id="KW-0032">Aminotransferase</keyword>
<reference evidence="4" key="1">
    <citation type="journal article" date="2021" name="Microorganisms">
        <title>Phylogenomic Reconstruction and Metabolic Potential of the Genus Aminobacter.</title>
        <authorList>
            <person name="Artuso I."/>
            <person name="Turrini P."/>
            <person name="Pirolo M."/>
            <person name="Lugli G.A."/>
            <person name="Ventura M."/>
            <person name="Visca P."/>
        </authorList>
    </citation>
    <scope>NUCLEOTIDE SEQUENCE</scope>
    <source>
        <strain evidence="4">LMG 26462</strain>
    </source>
</reference>
<dbReference type="Gene3D" id="3.90.1150.10">
    <property type="entry name" value="Aspartate Aminotransferase, domain 1"/>
    <property type="match status" value="1"/>
</dbReference>
<reference evidence="4" key="2">
    <citation type="submission" date="2021-03" db="EMBL/GenBank/DDBJ databases">
        <authorList>
            <person name="Artuso I."/>
            <person name="Turrini P."/>
            <person name="Pirolo M."/>
            <person name="Lugli G.A."/>
            <person name="Ventura M."/>
            <person name="Visca P."/>
        </authorList>
    </citation>
    <scope>NUCLEOTIDE SEQUENCE</scope>
    <source>
        <strain evidence="4">LMG 26462</strain>
    </source>
</reference>
<protein>
    <submittedName>
        <fullName evidence="4">Aminotransferase class I/II-fold pyridoxal phosphate-dependent enzyme</fullName>
    </submittedName>
</protein>
<dbReference type="InterPro" id="IPR015421">
    <property type="entry name" value="PyrdxlP-dep_Trfase_major"/>
</dbReference>
<dbReference type="Gene3D" id="3.40.640.10">
    <property type="entry name" value="Type I PLP-dependent aspartate aminotransferase-like (Major domain)"/>
    <property type="match status" value="1"/>
</dbReference>
<dbReference type="InterPro" id="IPR015424">
    <property type="entry name" value="PyrdxlP-dep_Trfase"/>
</dbReference>
<comment type="caution">
    <text evidence="4">The sequence shown here is derived from an EMBL/GenBank/DDBJ whole genome shotgun (WGS) entry which is preliminary data.</text>
</comment>
<dbReference type="Pfam" id="PF00155">
    <property type="entry name" value="Aminotran_1_2"/>
    <property type="match status" value="1"/>
</dbReference>
<dbReference type="EMBL" id="JAFLWW010000007">
    <property type="protein sequence ID" value="MBT1158608.1"/>
    <property type="molecule type" value="Genomic_DNA"/>
</dbReference>
<dbReference type="InterPro" id="IPR015422">
    <property type="entry name" value="PyrdxlP-dep_Trfase_small"/>
</dbReference>
<dbReference type="InterPro" id="IPR050087">
    <property type="entry name" value="AON_synthase_class-II"/>
</dbReference>
<dbReference type="GO" id="GO:0008483">
    <property type="term" value="F:transaminase activity"/>
    <property type="evidence" value="ECO:0007669"/>
    <property type="project" value="UniProtKB-KW"/>
</dbReference>
<dbReference type="InterPro" id="IPR004839">
    <property type="entry name" value="Aminotransferase_I/II_large"/>
</dbReference>
<gene>
    <name evidence="4" type="ORF">J1C56_23780</name>
</gene>
<evidence type="ECO:0000256" key="2">
    <source>
        <dbReference type="ARBA" id="ARBA00022679"/>
    </source>
</evidence>
<evidence type="ECO:0000313" key="5">
    <source>
        <dbReference type="Proteomes" id="UP001138921"/>
    </source>
</evidence>
<proteinExistence type="predicted"/>
<name>A0A9X1AF96_9HYPH</name>
<sequence length="416" mass="45615">MESHVDKQRFRDLASVIEKSRPDFDYAYSKGIMTLYARSLERRHVELEPGRSVIEFARGSYLGLDNHPMIVDAAIAALASYRSIQWSGARTRLNFSLTRDLEYSLSELFDARVVVYSLVLTANMSALPLLACGAFTRGRKPVLVFDRFAHATLAYHKAVMAEDAEVLQIGHNDIEELEGICRKHTRVAYICDGVYSMGGNAPIRELLRLQERYGLFIYIDDAHGISIRGRNGQGYAKSQITDLGENTIIAASLSKGFGVTGGVLMLGTEEQEKLLRRYAVPHAFSMGPDLAGIAGALASAEIHRSAELGERQARLSRVVQCFDEKMPTQSSGDGMPIRMVPIGASRAAVDTAAELLRRGFYVAAAFYPTVPRDKAALRVCLTADHSLEEVTQLCESIGDIASCGASTGCPRLERGD</sequence>
<evidence type="ECO:0000256" key="1">
    <source>
        <dbReference type="ARBA" id="ARBA00001933"/>
    </source>
</evidence>
<evidence type="ECO:0000313" key="4">
    <source>
        <dbReference type="EMBL" id="MBT1158608.1"/>
    </source>
</evidence>
<dbReference type="AlphaFoldDB" id="A0A9X1AF96"/>
<dbReference type="NCBIfam" id="NF005697">
    <property type="entry name" value="PRK07505.1"/>
    <property type="match status" value="1"/>
</dbReference>
<accession>A0A9X1AF96</accession>
<keyword evidence="5" id="KW-1185">Reference proteome</keyword>
<dbReference type="SUPFAM" id="SSF53383">
    <property type="entry name" value="PLP-dependent transferases"/>
    <property type="match status" value="1"/>
</dbReference>
<dbReference type="GO" id="GO:0030170">
    <property type="term" value="F:pyridoxal phosphate binding"/>
    <property type="evidence" value="ECO:0007669"/>
    <property type="project" value="InterPro"/>
</dbReference>
<organism evidence="4 5">
    <name type="scientific">Aminobacter anthyllidis</name>
    <dbReference type="NCBI Taxonomy" id="1035067"/>
    <lineage>
        <taxon>Bacteria</taxon>
        <taxon>Pseudomonadati</taxon>
        <taxon>Pseudomonadota</taxon>
        <taxon>Alphaproteobacteria</taxon>
        <taxon>Hyphomicrobiales</taxon>
        <taxon>Phyllobacteriaceae</taxon>
        <taxon>Aminobacter</taxon>
    </lineage>
</organism>